<dbReference type="InterPro" id="IPR052024">
    <property type="entry name" value="Methanogen_methyltrans"/>
</dbReference>
<feature type="non-terminal residue" evidence="2">
    <location>
        <position position="1"/>
    </location>
</feature>
<dbReference type="GO" id="GO:0006779">
    <property type="term" value="P:porphyrin-containing compound biosynthetic process"/>
    <property type="evidence" value="ECO:0007669"/>
    <property type="project" value="InterPro"/>
</dbReference>
<evidence type="ECO:0000313" key="2">
    <source>
        <dbReference type="EMBL" id="GAF78286.1"/>
    </source>
</evidence>
<dbReference type="AlphaFoldDB" id="X0ST04"/>
<accession>X0ST04</accession>
<dbReference type="InterPro" id="IPR038071">
    <property type="entry name" value="UROD/MetE-like_sf"/>
</dbReference>
<dbReference type="SUPFAM" id="SSF51726">
    <property type="entry name" value="UROD/MetE-like"/>
    <property type="match status" value="1"/>
</dbReference>
<dbReference type="Gene3D" id="3.20.20.210">
    <property type="match status" value="1"/>
</dbReference>
<reference evidence="2" key="1">
    <citation type="journal article" date="2014" name="Front. Microbiol.">
        <title>High frequency of phylogenetically diverse reductive dehalogenase-homologous genes in deep subseafloor sedimentary metagenomes.</title>
        <authorList>
            <person name="Kawai M."/>
            <person name="Futagami T."/>
            <person name="Toyoda A."/>
            <person name="Takaki Y."/>
            <person name="Nishi S."/>
            <person name="Hori S."/>
            <person name="Arai W."/>
            <person name="Tsubouchi T."/>
            <person name="Morono Y."/>
            <person name="Uchiyama I."/>
            <person name="Ito T."/>
            <person name="Fujiyama A."/>
            <person name="Inagaki F."/>
            <person name="Takami H."/>
        </authorList>
    </citation>
    <scope>NUCLEOTIDE SEQUENCE</scope>
    <source>
        <strain evidence="2">Expedition CK06-06</strain>
    </source>
</reference>
<comment type="caution">
    <text evidence="2">The sequence shown here is derived from an EMBL/GenBank/DDBJ whole genome shotgun (WGS) entry which is preliminary data.</text>
</comment>
<organism evidence="2">
    <name type="scientific">marine sediment metagenome</name>
    <dbReference type="NCBI Taxonomy" id="412755"/>
    <lineage>
        <taxon>unclassified sequences</taxon>
        <taxon>metagenomes</taxon>
        <taxon>ecological metagenomes</taxon>
    </lineage>
</organism>
<dbReference type="EMBL" id="BARS01003147">
    <property type="protein sequence ID" value="GAF78286.1"/>
    <property type="molecule type" value="Genomic_DNA"/>
</dbReference>
<proteinExistence type="predicted"/>
<name>X0ST04_9ZZZZ</name>
<dbReference type="PANTHER" id="PTHR47099">
    <property type="entry name" value="METHYLCOBAMIDE:COM METHYLTRANSFERASE MTBA"/>
    <property type="match status" value="1"/>
</dbReference>
<protein>
    <recommendedName>
        <fullName evidence="1">Uroporphyrinogen decarboxylase (URO-D) domain-containing protein</fullName>
    </recommendedName>
</protein>
<evidence type="ECO:0000259" key="1">
    <source>
        <dbReference type="Pfam" id="PF01208"/>
    </source>
</evidence>
<dbReference type="PANTHER" id="PTHR47099:SF1">
    <property type="entry name" value="METHYLCOBAMIDE:COM METHYLTRANSFERASE MTBA"/>
    <property type="match status" value="1"/>
</dbReference>
<dbReference type="GO" id="GO:0004853">
    <property type="term" value="F:uroporphyrinogen decarboxylase activity"/>
    <property type="evidence" value="ECO:0007669"/>
    <property type="project" value="InterPro"/>
</dbReference>
<feature type="domain" description="Uroporphyrinogen decarboxylase (URO-D)" evidence="1">
    <location>
        <begin position="132"/>
        <end position="339"/>
    </location>
</feature>
<dbReference type="Pfam" id="PF01208">
    <property type="entry name" value="URO-D"/>
    <property type="match status" value="1"/>
</dbReference>
<gene>
    <name evidence="2" type="ORF">S01H1_06062</name>
</gene>
<sequence length="343" mass="38949">EQIDRVMDAVECARILGFDLLTRDRKFEVPHFMKKSFGNWDVNEKVKKDKGNLYRVTEITTPDGILKQVETGPCEERTVSGIHLSTVEYLIENERDFEIFNKFVPRIDSETISEMKEWAAFSRELIGELGISAPWGWGGVFNQAATYRNVQELLMDAYLNQEFYQAYMEKMTELIVESNNALADTDFKCIGIQGNIANAGMVGADFFDKYILPYEKELAKAIQDAGKFTLYHNCGKARVLQESYVKMGLDMWETVAAPPQGDNDLKEAKELIGDSITLSGNLDQVSFLKKAALEEIKEEVTRIMHIGKQGGRYIFAASDFLEKGTPLENVKKVIEVAKREGRY</sequence>
<dbReference type="InterPro" id="IPR000257">
    <property type="entry name" value="Uroporphyrinogen_deCOase"/>
</dbReference>